<organism evidence="1 2">
    <name type="scientific">Burkholderia ubonensis subsp. mesacidophila</name>
    <dbReference type="NCBI Taxonomy" id="265293"/>
    <lineage>
        <taxon>Bacteria</taxon>
        <taxon>Pseudomonadati</taxon>
        <taxon>Pseudomonadota</taxon>
        <taxon>Betaproteobacteria</taxon>
        <taxon>Burkholderiales</taxon>
        <taxon>Burkholderiaceae</taxon>
        <taxon>Burkholderia</taxon>
        <taxon>Burkholderia cepacia complex</taxon>
    </lineage>
</organism>
<proteinExistence type="predicted"/>
<dbReference type="AlphaFoldDB" id="A0A2A4FM75"/>
<dbReference type="Proteomes" id="UP000217994">
    <property type="component" value="Unassembled WGS sequence"/>
</dbReference>
<gene>
    <name evidence="1" type="ORF">BZL54_01280</name>
</gene>
<accession>A0A2A4FM75</accession>
<name>A0A2A4FM75_9BURK</name>
<reference evidence="1 2" key="1">
    <citation type="submission" date="2017-01" db="EMBL/GenBank/DDBJ databases">
        <title>Whole-Genome Shotgun Sequencing of Two beta-Proteobacterial Species in Search of the Bulgecin Biosynthetic Cluster.</title>
        <authorList>
            <person name="Horsman M.E."/>
            <person name="Marous D.R."/>
            <person name="Li R."/>
            <person name="Oliver R.A."/>
            <person name="Byun B."/>
            <person name="Emrich S.J."/>
            <person name="Boggess B."/>
            <person name="Townsend C.A."/>
            <person name="Mobashery S."/>
        </authorList>
    </citation>
    <scope>NUCLEOTIDE SEQUENCE [LARGE SCALE GENOMIC DNA]</scope>
    <source>
        <strain evidence="1 2">ATCC 31433</strain>
    </source>
</reference>
<sequence>MPIRLRAIRFDQRDRLVGGRVASQQQRMLVGAAQCLKRFRILVCPALLQCPCIRAAHRTLVRALVDLEDTPGPCIHADSRLKG</sequence>
<dbReference type="EMBL" id="MTZU01000004">
    <property type="protein sequence ID" value="PCE34225.1"/>
    <property type="molecule type" value="Genomic_DNA"/>
</dbReference>
<evidence type="ECO:0000313" key="1">
    <source>
        <dbReference type="EMBL" id="PCE34225.1"/>
    </source>
</evidence>
<comment type="caution">
    <text evidence="1">The sequence shown here is derived from an EMBL/GenBank/DDBJ whole genome shotgun (WGS) entry which is preliminary data.</text>
</comment>
<evidence type="ECO:0000313" key="2">
    <source>
        <dbReference type="Proteomes" id="UP000217994"/>
    </source>
</evidence>
<protein>
    <submittedName>
        <fullName evidence="1">Uncharacterized protein</fullName>
    </submittedName>
</protein>